<dbReference type="Pfam" id="PF07690">
    <property type="entry name" value="MFS_1"/>
    <property type="match status" value="1"/>
</dbReference>
<keyword evidence="2 6" id="KW-0812">Transmembrane</keyword>
<feature type="transmembrane region" description="Helical" evidence="6">
    <location>
        <begin position="358"/>
        <end position="376"/>
    </location>
</feature>
<feature type="transmembrane region" description="Helical" evidence="6">
    <location>
        <begin position="165"/>
        <end position="188"/>
    </location>
</feature>
<keyword evidence="3 6" id="KW-1133">Transmembrane helix</keyword>
<feature type="domain" description="Major facilitator superfamily (MFS) profile" evidence="7">
    <location>
        <begin position="43"/>
        <end position="519"/>
    </location>
</feature>
<evidence type="ECO:0000256" key="1">
    <source>
        <dbReference type="ARBA" id="ARBA00004141"/>
    </source>
</evidence>
<feature type="transmembrane region" description="Helical" evidence="6">
    <location>
        <begin position="78"/>
        <end position="95"/>
    </location>
</feature>
<reference evidence="8" key="1">
    <citation type="submission" date="2021-10" db="EMBL/GenBank/DDBJ databases">
        <title>De novo Genome Assembly of Clathrus columnatus (Basidiomycota, Fungi) Using Illumina and Nanopore Sequence Data.</title>
        <authorList>
            <person name="Ogiso-Tanaka E."/>
            <person name="Itagaki H."/>
            <person name="Hosoya T."/>
            <person name="Hosaka K."/>
        </authorList>
    </citation>
    <scope>NUCLEOTIDE SEQUENCE</scope>
    <source>
        <strain evidence="8">MO-923</strain>
    </source>
</reference>
<dbReference type="GO" id="GO:0005886">
    <property type="term" value="C:plasma membrane"/>
    <property type="evidence" value="ECO:0007669"/>
    <property type="project" value="TreeGrafter"/>
</dbReference>
<evidence type="ECO:0000313" key="8">
    <source>
        <dbReference type="EMBL" id="GJJ12846.1"/>
    </source>
</evidence>
<feature type="transmembrane region" description="Helical" evidence="6">
    <location>
        <begin position="282"/>
        <end position="299"/>
    </location>
</feature>
<feature type="transmembrane region" description="Helical" evidence="6">
    <location>
        <begin position="208"/>
        <end position="228"/>
    </location>
</feature>
<feature type="transmembrane region" description="Helical" evidence="6">
    <location>
        <begin position="40"/>
        <end position="66"/>
    </location>
</feature>
<protein>
    <recommendedName>
        <fullName evidence="7">Major facilitator superfamily (MFS) profile domain-containing protein</fullName>
    </recommendedName>
</protein>
<organism evidence="8 9">
    <name type="scientific">Clathrus columnatus</name>
    <dbReference type="NCBI Taxonomy" id="1419009"/>
    <lineage>
        <taxon>Eukaryota</taxon>
        <taxon>Fungi</taxon>
        <taxon>Dikarya</taxon>
        <taxon>Basidiomycota</taxon>
        <taxon>Agaricomycotina</taxon>
        <taxon>Agaricomycetes</taxon>
        <taxon>Phallomycetidae</taxon>
        <taxon>Phallales</taxon>
        <taxon>Clathraceae</taxon>
        <taxon>Clathrus</taxon>
    </lineage>
</organism>
<dbReference type="Proteomes" id="UP001050691">
    <property type="component" value="Unassembled WGS sequence"/>
</dbReference>
<feature type="compositionally biased region" description="Basic and acidic residues" evidence="5">
    <location>
        <begin position="18"/>
        <end position="30"/>
    </location>
</feature>
<dbReference type="InterPro" id="IPR020846">
    <property type="entry name" value="MFS_dom"/>
</dbReference>
<name>A0AAV5AK54_9AGAM</name>
<evidence type="ECO:0000256" key="4">
    <source>
        <dbReference type="ARBA" id="ARBA00023136"/>
    </source>
</evidence>
<dbReference type="PROSITE" id="PS50850">
    <property type="entry name" value="MFS"/>
    <property type="match status" value="1"/>
</dbReference>
<feature type="transmembrane region" description="Helical" evidence="6">
    <location>
        <begin position="383"/>
        <end position="403"/>
    </location>
</feature>
<dbReference type="SUPFAM" id="SSF103473">
    <property type="entry name" value="MFS general substrate transporter"/>
    <property type="match status" value="1"/>
</dbReference>
<evidence type="ECO:0000313" key="9">
    <source>
        <dbReference type="Proteomes" id="UP001050691"/>
    </source>
</evidence>
<feature type="transmembrane region" description="Helical" evidence="6">
    <location>
        <begin position="132"/>
        <end position="153"/>
    </location>
</feature>
<gene>
    <name evidence="8" type="ORF">Clacol_007091</name>
</gene>
<feature type="transmembrane region" description="Helical" evidence="6">
    <location>
        <begin position="107"/>
        <end position="126"/>
    </location>
</feature>
<evidence type="ECO:0000256" key="3">
    <source>
        <dbReference type="ARBA" id="ARBA00022989"/>
    </source>
</evidence>
<feature type="transmembrane region" description="Helical" evidence="6">
    <location>
        <begin position="319"/>
        <end position="338"/>
    </location>
</feature>
<comment type="subcellular location">
    <subcellularLocation>
        <location evidence="1">Membrane</location>
        <topology evidence="1">Multi-pass membrane protein</topology>
    </subcellularLocation>
</comment>
<dbReference type="EMBL" id="BPWL01000008">
    <property type="protein sequence ID" value="GJJ12846.1"/>
    <property type="molecule type" value="Genomic_DNA"/>
</dbReference>
<dbReference type="PANTHER" id="PTHR23501:SF198">
    <property type="entry name" value="AZOLE RESISTANCE PROTEIN 1-RELATED"/>
    <property type="match status" value="1"/>
</dbReference>
<dbReference type="Gene3D" id="1.20.1250.20">
    <property type="entry name" value="MFS general substrate transporter like domains"/>
    <property type="match status" value="1"/>
</dbReference>
<sequence length="527" mass="56917">MTPASSFAQQSTSTSKLIDPEEPQREDVDKTDTVLPVARLAIVFSGFMLVYTLVGIDQTIIVTALPTIASDFDAVSDLSWIASAFFLEAGLILFYGKIITIAPAKMVLLVCVGLFELGSLFCAVAPSVNFLIFGRAVAGAGAGGIWIAMVSILTKISTFKQRPILMGLFGAVFAICSIVGPLIGGIFAEKLTWRWCFYINLPVGGVGFIIVIFTLPNLPIVNTEFLYCPVSERTSFLQRHKQLNAWFHLDWIGIFLSFISVTLVMLALQAGGNTKPWSDGTVIAPLVLGVLMFIAFGFWERRQRFRAILPISLLTRRNILGACIQTIFTLWALSTSVYYLPLLYQLRGHSAEKSGLDILPYMISGVILSLIASAIITATGHIWPLLCFPPILTSIIFGLLSTVKSDTSFARLTGLQIGLGIGLGASLQNPLIGSAMGLAANGAIFSGVLHSQISKLSGLSPDLQASILESITFIHTLSDKLKGPATNAYITAIDRVFLTVTVPTVVSVFVAFIIERKKISLRQNGEG</sequence>
<dbReference type="PANTHER" id="PTHR23501">
    <property type="entry name" value="MAJOR FACILITATOR SUPERFAMILY"/>
    <property type="match status" value="1"/>
</dbReference>
<dbReference type="InterPro" id="IPR011701">
    <property type="entry name" value="MFS"/>
</dbReference>
<keyword evidence="4 6" id="KW-0472">Membrane</keyword>
<keyword evidence="9" id="KW-1185">Reference proteome</keyword>
<accession>A0AAV5AK54</accession>
<dbReference type="AlphaFoldDB" id="A0AAV5AK54"/>
<proteinExistence type="predicted"/>
<dbReference type="InterPro" id="IPR036259">
    <property type="entry name" value="MFS_trans_sf"/>
</dbReference>
<dbReference type="GO" id="GO:0022857">
    <property type="term" value="F:transmembrane transporter activity"/>
    <property type="evidence" value="ECO:0007669"/>
    <property type="project" value="InterPro"/>
</dbReference>
<feature type="compositionally biased region" description="Low complexity" evidence="5">
    <location>
        <begin position="1"/>
        <end position="15"/>
    </location>
</feature>
<evidence type="ECO:0000259" key="7">
    <source>
        <dbReference type="PROSITE" id="PS50850"/>
    </source>
</evidence>
<comment type="caution">
    <text evidence="8">The sequence shown here is derived from an EMBL/GenBank/DDBJ whole genome shotgun (WGS) entry which is preliminary data.</text>
</comment>
<evidence type="ECO:0000256" key="5">
    <source>
        <dbReference type="SAM" id="MobiDB-lite"/>
    </source>
</evidence>
<feature type="region of interest" description="Disordered" evidence="5">
    <location>
        <begin position="1"/>
        <end position="30"/>
    </location>
</feature>
<evidence type="ECO:0000256" key="2">
    <source>
        <dbReference type="ARBA" id="ARBA00022692"/>
    </source>
</evidence>
<evidence type="ECO:0000256" key="6">
    <source>
        <dbReference type="SAM" id="Phobius"/>
    </source>
</evidence>
<feature type="transmembrane region" description="Helical" evidence="6">
    <location>
        <begin position="496"/>
        <end position="514"/>
    </location>
</feature>
<feature type="transmembrane region" description="Helical" evidence="6">
    <location>
        <begin position="249"/>
        <end position="270"/>
    </location>
</feature>